<evidence type="ECO:0000256" key="2">
    <source>
        <dbReference type="ARBA" id="ARBA00022771"/>
    </source>
</evidence>
<evidence type="ECO:0000256" key="1">
    <source>
        <dbReference type="ARBA" id="ARBA00022723"/>
    </source>
</evidence>
<sequence>MSEMSKGPDKGTGNRSLDSIDGMLLAYSSSSIVPHSPTNASVRLNPNAVPFAVGNVGNTTSISSNSNNNAGYVVASCDSSSVSAAANVAVPARSANTSKQYSPVPISLGQSRHAKRIQALEKERQDLDLAAKLAAQLKVGSYECMVCYDLVRARDQIWSCSKSCFAVFHAKCVRVWANSSASGSATSLIEGRPEWRCPGCQFKYSEHPYPSCFCGKTDSPYARALINALLSVILGLARNVNFWHPKWNAIAERLCTSFDVQMLRI</sequence>
<keyword evidence="2 4" id="KW-0863">Zinc-finger</keyword>
<dbReference type="PROSITE" id="PS50016">
    <property type="entry name" value="ZF_PHD_2"/>
    <property type="match status" value="1"/>
</dbReference>
<name>A0AAD5SQ49_9FUNG</name>
<protein>
    <recommendedName>
        <fullName evidence="5">PHD-type domain-containing protein</fullName>
    </recommendedName>
</protein>
<evidence type="ECO:0000259" key="5">
    <source>
        <dbReference type="PROSITE" id="PS50016"/>
    </source>
</evidence>
<evidence type="ECO:0000256" key="4">
    <source>
        <dbReference type="PROSITE-ProRule" id="PRU00146"/>
    </source>
</evidence>
<accession>A0AAD5SQ49</accession>
<gene>
    <name evidence="6" type="ORF">HK100_006705</name>
</gene>
<feature type="domain" description="PHD-type" evidence="5">
    <location>
        <begin position="141"/>
        <end position="203"/>
    </location>
</feature>
<dbReference type="GO" id="GO:0000981">
    <property type="term" value="F:DNA-binding transcription factor activity, RNA polymerase II-specific"/>
    <property type="evidence" value="ECO:0007669"/>
    <property type="project" value="TreeGrafter"/>
</dbReference>
<dbReference type="GO" id="GO:0008270">
    <property type="term" value="F:zinc ion binding"/>
    <property type="evidence" value="ECO:0007669"/>
    <property type="project" value="UniProtKB-KW"/>
</dbReference>
<dbReference type="InterPro" id="IPR034078">
    <property type="entry name" value="NFX1_fam"/>
</dbReference>
<dbReference type="Proteomes" id="UP001211907">
    <property type="component" value="Unassembled WGS sequence"/>
</dbReference>
<dbReference type="PANTHER" id="PTHR12360:SF12">
    <property type="entry name" value="TRANSCRIPTIONAL REPRESSOR NF-X1"/>
    <property type="match status" value="1"/>
</dbReference>
<dbReference type="EMBL" id="JADGJH010003119">
    <property type="protein sequence ID" value="KAJ3093286.1"/>
    <property type="molecule type" value="Genomic_DNA"/>
</dbReference>
<dbReference type="GO" id="GO:0000122">
    <property type="term" value="P:negative regulation of transcription by RNA polymerase II"/>
    <property type="evidence" value="ECO:0007669"/>
    <property type="project" value="TreeGrafter"/>
</dbReference>
<dbReference type="GO" id="GO:0000977">
    <property type="term" value="F:RNA polymerase II transcription regulatory region sequence-specific DNA binding"/>
    <property type="evidence" value="ECO:0007669"/>
    <property type="project" value="TreeGrafter"/>
</dbReference>
<keyword evidence="7" id="KW-1185">Reference proteome</keyword>
<keyword evidence="1" id="KW-0479">Metal-binding</keyword>
<dbReference type="PANTHER" id="PTHR12360">
    <property type="entry name" value="NUCLEAR TRANSCRIPTION FACTOR, X-BOX BINDING 1 NFX1"/>
    <property type="match status" value="1"/>
</dbReference>
<dbReference type="Gene3D" id="3.30.40.10">
    <property type="entry name" value="Zinc/RING finger domain, C3HC4 (zinc finger)"/>
    <property type="match status" value="1"/>
</dbReference>
<evidence type="ECO:0000256" key="3">
    <source>
        <dbReference type="ARBA" id="ARBA00022833"/>
    </source>
</evidence>
<keyword evidence="3" id="KW-0862">Zinc</keyword>
<organism evidence="6 7">
    <name type="scientific">Physocladia obscura</name>
    <dbReference type="NCBI Taxonomy" id="109957"/>
    <lineage>
        <taxon>Eukaryota</taxon>
        <taxon>Fungi</taxon>
        <taxon>Fungi incertae sedis</taxon>
        <taxon>Chytridiomycota</taxon>
        <taxon>Chytridiomycota incertae sedis</taxon>
        <taxon>Chytridiomycetes</taxon>
        <taxon>Chytridiales</taxon>
        <taxon>Chytriomycetaceae</taxon>
        <taxon>Physocladia</taxon>
    </lineage>
</organism>
<proteinExistence type="predicted"/>
<dbReference type="GO" id="GO:0005634">
    <property type="term" value="C:nucleus"/>
    <property type="evidence" value="ECO:0007669"/>
    <property type="project" value="TreeGrafter"/>
</dbReference>
<evidence type="ECO:0000313" key="7">
    <source>
        <dbReference type="Proteomes" id="UP001211907"/>
    </source>
</evidence>
<evidence type="ECO:0000313" key="6">
    <source>
        <dbReference type="EMBL" id="KAJ3093286.1"/>
    </source>
</evidence>
<dbReference type="InterPro" id="IPR013083">
    <property type="entry name" value="Znf_RING/FYVE/PHD"/>
</dbReference>
<reference evidence="6" key="1">
    <citation type="submission" date="2020-05" db="EMBL/GenBank/DDBJ databases">
        <title>Phylogenomic resolution of chytrid fungi.</title>
        <authorList>
            <person name="Stajich J.E."/>
            <person name="Amses K."/>
            <person name="Simmons R."/>
            <person name="Seto K."/>
            <person name="Myers J."/>
            <person name="Bonds A."/>
            <person name="Quandt C.A."/>
            <person name="Barry K."/>
            <person name="Liu P."/>
            <person name="Grigoriev I."/>
            <person name="Longcore J.E."/>
            <person name="James T.Y."/>
        </authorList>
    </citation>
    <scope>NUCLEOTIDE SEQUENCE</scope>
    <source>
        <strain evidence="6">JEL0513</strain>
    </source>
</reference>
<comment type="caution">
    <text evidence="6">The sequence shown here is derived from an EMBL/GenBank/DDBJ whole genome shotgun (WGS) entry which is preliminary data.</text>
</comment>
<dbReference type="InterPro" id="IPR019787">
    <property type="entry name" value="Znf_PHD-finger"/>
</dbReference>
<dbReference type="AlphaFoldDB" id="A0AAD5SQ49"/>